<dbReference type="EMBL" id="HBHX01058190">
    <property type="protein sequence ID" value="CAE0138182.1"/>
    <property type="molecule type" value="Transcribed_RNA"/>
</dbReference>
<evidence type="ECO:0000313" key="1">
    <source>
        <dbReference type="EMBL" id="CAE0138182.1"/>
    </source>
</evidence>
<name>A0A7S3BKJ6_9EUKA</name>
<proteinExistence type="predicted"/>
<organism evidence="1">
    <name type="scientific">Haptolina ericina</name>
    <dbReference type="NCBI Taxonomy" id="156174"/>
    <lineage>
        <taxon>Eukaryota</taxon>
        <taxon>Haptista</taxon>
        <taxon>Haptophyta</taxon>
        <taxon>Prymnesiophyceae</taxon>
        <taxon>Prymnesiales</taxon>
        <taxon>Prymnesiaceae</taxon>
        <taxon>Haptolina</taxon>
    </lineage>
</organism>
<sequence length="142" mass="15677">MTVLTEWGASLDLRDADGKTPVEVGQEFYRMLRTPRPRPISEAADYSEDRISHIIPERKPETTTYKVVHTARVAVRAAPDTAAKAIGAKAPGERVVGAELQPGWLKLAGEREEWILIHGRELGLGLLLERTELAAALQPDDE</sequence>
<protein>
    <submittedName>
        <fullName evidence="1">Uncharacterized protein</fullName>
    </submittedName>
</protein>
<reference evidence="1" key="1">
    <citation type="submission" date="2021-01" db="EMBL/GenBank/DDBJ databases">
        <authorList>
            <person name="Corre E."/>
            <person name="Pelletier E."/>
            <person name="Niang G."/>
            <person name="Scheremetjew M."/>
            <person name="Finn R."/>
            <person name="Kale V."/>
            <person name="Holt S."/>
            <person name="Cochrane G."/>
            <person name="Meng A."/>
            <person name="Brown T."/>
            <person name="Cohen L."/>
        </authorList>
    </citation>
    <scope>NUCLEOTIDE SEQUENCE</scope>
    <source>
        <strain evidence="1">CCMP281</strain>
    </source>
</reference>
<gene>
    <name evidence="1" type="ORF">HERI1096_LOCUS32112</name>
</gene>
<dbReference type="AlphaFoldDB" id="A0A7S3BKJ6"/>
<accession>A0A7S3BKJ6</accession>